<dbReference type="RefSeq" id="WP_264883189.1">
    <property type="nucleotide sequence ID" value="NZ_JAPDOB010000002.1"/>
</dbReference>
<name>A0ABT3JH27_9SPHN</name>
<dbReference type="PANTHER" id="PTHR33209">
    <property type="entry name" value="PROTEASE 4"/>
    <property type="match status" value="1"/>
</dbReference>
<keyword evidence="5" id="KW-1133">Transmembrane helix</keyword>
<dbReference type="SUPFAM" id="SSF52096">
    <property type="entry name" value="ClpP/crotonase"/>
    <property type="match status" value="2"/>
</dbReference>
<dbReference type="Pfam" id="PF01343">
    <property type="entry name" value="Peptidase_S49"/>
    <property type="match status" value="2"/>
</dbReference>
<dbReference type="InterPro" id="IPR004634">
    <property type="entry name" value="Pept_S49_pIV"/>
</dbReference>
<dbReference type="PIRSF" id="PIRSF001217">
    <property type="entry name" value="Protease_4_SppA"/>
    <property type="match status" value="1"/>
</dbReference>
<organism evidence="7 8">
    <name type="scientific">Sphingomonas arvum</name>
    <dbReference type="NCBI Taxonomy" id="2992113"/>
    <lineage>
        <taxon>Bacteria</taxon>
        <taxon>Pseudomonadati</taxon>
        <taxon>Pseudomonadota</taxon>
        <taxon>Alphaproteobacteria</taxon>
        <taxon>Sphingomonadales</taxon>
        <taxon>Sphingomonadaceae</taxon>
        <taxon>Sphingomonas</taxon>
    </lineage>
</organism>
<keyword evidence="4" id="KW-0720">Serine protease</keyword>
<evidence type="ECO:0000313" key="7">
    <source>
        <dbReference type="EMBL" id="MCW3798372.1"/>
    </source>
</evidence>
<reference evidence="7 8" key="1">
    <citation type="submission" date="2022-10" db="EMBL/GenBank/DDBJ databases">
        <title>Sphingomonas sp.</title>
        <authorList>
            <person name="Jin C."/>
        </authorList>
    </citation>
    <scope>NUCLEOTIDE SEQUENCE [LARGE SCALE GENOMIC DNA]</scope>
    <source>
        <strain evidence="7 8">BN140010</strain>
    </source>
</reference>
<dbReference type="InterPro" id="IPR047272">
    <property type="entry name" value="S49_SppA_C"/>
</dbReference>
<feature type="transmembrane region" description="Helical" evidence="5">
    <location>
        <begin position="12"/>
        <end position="34"/>
    </location>
</feature>
<dbReference type="Gene3D" id="6.20.330.10">
    <property type="match status" value="1"/>
</dbReference>
<dbReference type="Gene3D" id="3.90.226.10">
    <property type="entry name" value="2-enoyl-CoA Hydratase, Chain A, domain 1"/>
    <property type="match status" value="2"/>
</dbReference>
<keyword evidence="5" id="KW-0812">Transmembrane</keyword>
<keyword evidence="8" id="KW-1185">Reference proteome</keyword>
<dbReference type="InterPro" id="IPR047217">
    <property type="entry name" value="S49_SppA_67K_type_N"/>
</dbReference>
<feature type="domain" description="Peptidase S49" evidence="6">
    <location>
        <begin position="122"/>
        <end position="275"/>
    </location>
</feature>
<protein>
    <submittedName>
        <fullName evidence="7">Signal peptide peptidase SppA</fullName>
    </submittedName>
</protein>
<dbReference type="NCBIfam" id="TIGR00705">
    <property type="entry name" value="SppA_67K"/>
    <property type="match status" value="1"/>
</dbReference>
<dbReference type="EMBL" id="JAPDOB010000002">
    <property type="protein sequence ID" value="MCW3798372.1"/>
    <property type="molecule type" value="Genomic_DNA"/>
</dbReference>
<dbReference type="CDD" id="cd07018">
    <property type="entry name" value="S49_SppA_67K_type"/>
    <property type="match status" value="1"/>
</dbReference>
<keyword evidence="3" id="KW-0378">Hydrolase</keyword>
<dbReference type="CDD" id="cd07023">
    <property type="entry name" value="S49_Sppa_N_C"/>
    <property type="match status" value="1"/>
</dbReference>
<dbReference type="InterPro" id="IPR029045">
    <property type="entry name" value="ClpP/crotonase-like_dom_sf"/>
</dbReference>
<evidence type="ECO:0000256" key="5">
    <source>
        <dbReference type="SAM" id="Phobius"/>
    </source>
</evidence>
<dbReference type="InterPro" id="IPR002142">
    <property type="entry name" value="Peptidase_S49"/>
</dbReference>
<evidence type="ECO:0000256" key="4">
    <source>
        <dbReference type="ARBA" id="ARBA00022825"/>
    </source>
</evidence>
<dbReference type="Proteomes" id="UP001526246">
    <property type="component" value="Unassembled WGS sequence"/>
</dbReference>
<evidence type="ECO:0000313" key="8">
    <source>
        <dbReference type="Proteomes" id="UP001526246"/>
    </source>
</evidence>
<proteinExistence type="inferred from homology"/>
<keyword evidence="5" id="KW-0472">Membrane</keyword>
<comment type="caution">
    <text evidence="7">The sequence shown here is derived from an EMBL/GenBank/DDBJ whole genome shotgun (WGS) entry which is preliminary data.</text>
</comment>
<accession>A0ABT3JH27</accession>
<comment type="similarity">
    <text evidence="1">Belongs to the peptidase S49 family.</text>
</comment>
<evidence type="ECO:0000259" key="6">
    <source>
        <dbReference type="Pfam" id="PF01343"/>
    </source>
</evidence>
<evidence type="ECO:0000256" key="3">
    <source>
        <dbReference type="ARBA" id="ARBA00022801"/>
    </source>
</evidence>
<evidence type="ECO:0000256" key="1">
    <source>
        <dbReference type="ARBA" id="ARBA00008683"/>
    </source>
</evidence>
<sequence length="620" mass="65020">MRFVRGVWHLLVGIKDALVLIFMLLFFGLLYAALSSRPAPVGDGVLTLDMAGTLVEQPAEVDPLATLGGSGMREHSLRQLRAAVLAAKDDGRVKAVALDLDGFMGGGQAALHDLGTALDEVRRAKKPVIAYATAYTDDGYQLAAHASEVWLNPLGTVALAGPGGNNLYFKGLLDKLGVTANVYRVGTYKSAVEPYTRSDMSPEARQNAQELSGNLLETWRDDIRAARPKAAVDPYLRDTAGVVQASGGDFAQAALRAGLVDRIGERHQFERRLAALGGEGDRARGAYQRIPLAAYVRDKVRDNRSAPIGVVTVAGTIVDGKAPLGTAGGESIAATIDKALRGGKLKALVVRIDSPGGSVTGSERIRAALMQARARNIPVVASMGNVAASGGYWVATAADRIIAEPSTITGSIGVFGILPSFQGTLQKLGVGADGVKTTPLSGEPDLLNGPSPEASRLVQMGIESTYRRFLGLVAQARGKTPAQVNQIAQGRVWAGGTARQIGLVDSFGGMDEAIAEAARLAKLGDERRVTYLERPTSWRSQLLGFVGGDDDDEGSSGGSDAFASLAARGQRELLGGLADARSVLMGPTIQVRCLSCPAPVPARVSAAELGWWERLAALLG</sequence>
<gene>
    <name evidence="7" type="primary">sppA</name>
    <name evidence="7" type="ORF">OMW55_11210</name>
</gene>
<evidence type="ECO:0000256" key="2">
    <source>
        <dbReference type="ARBA" id="ARBA00022670"/>
    </source>
</evidence>
<keyword evidence="2" id="KW-0645">Protease</keyword>
<feature type="domain" description="Peptidase S49" evidence="6">
    <location>
        <begin position="372"/>
        <end position="523"/>
    </location>
</feature>
<dbReference type="PANTHER" id="PTHR33209:SF1">
    <property type="entry name" value="PEPTIDASE S49 DOMAIN-CONTAINING PROTEIN"/>
    <property type="match status" value="1"/>
</dbReference>